<protein>
    <recommendedName>
        <fullName evidence="4">LamG-like jellyroll fold domain-containing protein</fullName>
    </recommendedName>
</protein>
<dbReference type="InterPro" id="IPR013424">
    <property type="entry name" value="Ice-binding_C"/>
</dbReference>
<reference evidence="5" key="1">
    <citation type="submission" date="2024-07" db="EMBL/GenBank/DDBJ databases">
        <title>Complete genome sequence of Verrucomicrobiaceae bacterium NT6N.</title>
        <authorList>
            <person name="Huang C."/>
            <person name="Takami H."/>
            <person name="Hamasaki K."/>
        </authorList>
    </citation>
    <scope>NUCLEOTIDE SEQUENCE</scope>
    <source>
        <strain evidence="5">NT6N</strain>
    </source>
</reference>
<dbReference type="Pfam" id="PF13385">
    <property type="entry name" value="Laminin_G_3"/>
    <property type="match status" value="1"/>
</dbReference>
<organism evidence="5">
    <name type="scientific">Oceaniferula spumae</name>
    <dbReference type="NCBI Taxonomy" id="2979115"/>
    <lineage>
        <taxon>Bacteria</taxon>
        <taxon>Pseudomonadati</taxon>
        <taxon>Verrucomicrobiota</taxon>
        <taxon>Verrucomicrobiia</taxon>
        <taxon>Verrucomicrobiales</taxon>
        <taxon>Verrucomicrobiaceae</taxon>
        <taxon>Oceaniferula</taxon>
    </lineage>
</organism>
<name>A0AAT9FIB9_9BACT</name>
<dbReference type="Gene3D" id="2.60.120.200">
    <property type="match status" value="1"/>
</dbReference>
<dbReference type="PANTHER" id="PTHR46682">
    <property type="entry name" value="ADHESION G-PROTEIN COUPLED RECEPTOR V1"/>
    <property type="match status" value="1"/>
</dbReference>
<proteinExistence type="predicted"/>
<feature type="signal peptide" evidence="3">
    <location>
        <begin position="1"/>
        <end position="20"/>
    </location>
</feature>
<evidence type="ECO:0000256" key="3">
    <source>
        <dbReference type="SAM" id="SignalP"/>
    </source>
</evidence>
<dbReference type="InterPro" id="IPR013320">
    <property type="entry name" value="ConA-like_dom_sf"/>
</dbReference>
<evidence type="ECO:0000313" key="5">
    <source>
        <dbReference type="EMBL" id="BDS05739.1"/>
    </source>
</evidence>
<dbReference type="GO" id="GO:0010855">
    <property type="term" value="F:adenylate cyclase inhibitor activity"/>
    <property type="evidence" value="ECO:0007669"/>
    <property type="project" value="TreeGrafter"/>
</dbReference>
<gene>
    <name evidence="5" type="ORF">NT6N_07790</name>
</gene>
<feature type="domain" description="LamG-like jellyroll fold" evidence="4">
    <location>
        <begin position="116"/>
        <end position="245"/>
    </location>
</feature>
<dbReference type="EMBL" id="AP026866">
    <property type="protein sequence ID" value="BDS05739.1"/>
    <property type="molecule type" value="Genomic_DNA"/>
</dbReference>
<dbReference type="InterPro" id="IPR026919">
    <property type="entry name" value="ADGRV1"/>
</dbReference>
<dbReference type="SUPFAM" id="SSF49899">
    <property type="entry name" value="Concanavalin A-like lectins/glucanases"/>
    <property type="match status" value="1"/>
</dbReference>
<feature type="chain" id="PRO_5043714623" description="LamG-like jellyroll fold domain-containing protein" evidence="3">
    <location>
        <begin position="21"/>
        <end position="274"/>
    </location>
</feature>
<dbReference type="GO" id="GO:0016020">
    <property type="term" value="C:membrane"/>
    <property type="evidence" value="ECO:0007669"/>
    <property type="project" value="InterPro"/>
</dbReference>
<dbReference type="AlphaFoldDB" id="A0AAT9FIB9"/>
<evidence type="ECO:0000256" key="1">
    <source>
        <dbReference type="ARBA" id="ARBA00022729"/>
    </source>
</evidence>
<dbReference type="PANTHER" id="PTHR46682:SF1">
    <property type="entry name" value="ADHESION G-PROTEIN COUPLED RECEPTOR V1"/>
    <property type="match status" value="1"/>
</dbReference>
<dbReference type="SMART" id="SM00560">
    <property type="entry name" value="LamGL"/>
    <property type="match status" value="1"/>
</dbReference>
<dbReference type="GO" id="GO:0004930">
    <property type="term" value="F:G protein-coupled receptor activity"/>
    <property type="evidence" value="ECO:0007669"/>
    <property type="project" value="InterPro"/>
</dbReference>
<dbReference type="GO" id="GO:0071277">
    <property type="term" value="P:cellular response to calcium ion"/>
    <property type="evidence" value="ECO:0007669"/>
    <property type="project" value="TreeGrafter"/>
</dbReference>
<keyword evidence="2" id="KW-1015">Disulfide bond</keyword>
<dbReference type="GO" id="GO:0005737">
    <property type="term" value="C:cytoplasm"/>
    <property type="evidence" value="ECO:0007669"/>
    <property type="project" value="TreeGrafter"/>
</dbReference>
<evidence type="ECO:0000256" key="2">
    <source>
        <dbReference type="ARBA" id="ARBA00023157"/>
    </source>
</evidence>
<keyword evidence="1 3" id="KW-0732">Signal</keyword>
<evidence type="ECO:0000259" key="4">
    <source>
        <dbReference type="SMART" id="SM00560"/>
    </source>
</evidence>
<dbReference type="Pfam" id="PF07589">
    <property type="entry name" value="PEP-CTERM"/>
    <property type="match status" value="1"/>
</dbReference>
<accession>A0AAT9FIB9</accession>
<dbReference type="NCBIfam" id="TIGR02595">
    <property type="entry name" value="PEP_CTERM"/>
    <property type="match status" value="1"/>
</dbReference>
<dbReference type="GO" id="GO:0001965">
    <property type="term" value="F:G-protein alpha-subunit binding"/>
    <property type="evidence" value="ECO:0007669"/>
    <property type="project" value="TreeGrafter"/>
</dbReference>
<dbReference type="InterPro" id="IPR006558">
    <property type="entry name" value="LamG-like"/>
</dbReference>
<dbReference type="KEGG" id="osu:NT6N_07790"/>
<sequence length="274" mass="28515">MKSQITFFLAIASTCTISQAALVGYWNMNETGGNLADSSGNNLTGIKQTAGPGSVYGQATVTPGTYGALTVSSSVTSHFDKSIDFAVNTTNNRSNYNLGTPALIGDLVSAAGGGTGTFTLMAWINPDSTTGTQRIFGTGVGGVSGWAFGTNGSTLRFTTNGRQDNNSPTAAGLTVGTWAHIAMTYNNNIVEFFLNGNSLGIDADAGGFNEETANNYRFGSTSNGQEQFIGEMDELKIYDEVLSISQIRAAAVPEPSSTALLGLGGLALILRRKK</sequence>